<sequence length="59" mass="6055">MPGRFRFSNARRGPSVPEAVRATRTRGESAGDAERAQSGSAAGAADARAKPESVAKSPV</sequence>
<gene>
    <name evidence="2" type="ORF">GCM10009654_26440</name>
</gene>
<evidence type="ECO:0000256" key="1">
    <source>
        <dbReference type="SAM" id="MobiDB-lite"/>
    </source>
</evidence>
<protein>
    <submittedName>
        <fullName evidence="2">Uncharacterized protein</fullName>
    </submittedName>
</protein>
<name>A0ABN1UTG3_9ACTN</name>
<accession>A0ABN1UTG3</accession>
<dbReference type="Proteomes" id="UP001501371">
    <property type="component" value="Unassembled WGS sequence"/>
</dbReference>
<evidence type="ECO:0000313" key="3">
    <source>
        <dbReference type="Proteomes" id="UP001501371"/>
    </source>
</evidence>
<proteinExistence type="predicted"/>
<keyword evidence="3" id="KW-1185">Reference proteome</keyword>
<comment type="caution">
    <text evidence="2">The sequence shown here is derived from an EMBL/GenBank/DDBJ whole genome shotgun (WGS) entry which is preliminary data.</text>
</comment>
<feature type="compositionally biased region" description="Basic and acidic residues" evidence="1">
    <location>
        <begin position="25"/>
        <end position="35"/>
    </location>
</feature>
<organism evidence="2 3">
    <name type="scientific">Streptomyces hebeiensis</name>
    <dbReference type="NCBI Taxonomy" id="229486"/>
    <lineage>
        <taxon>Bacteria</taxon>
        <taxon>Bacillati</taxon>
        <taxon>Actinomycetota</taxon>
        <taxon>Actinomycetes</taxon>
        <taxon>Kitasatosporales</taxon>
        <taxon>Streptomycetaceae</taxon>
        <taxon>Streptomyces</taxon>
    </lineage>
</organism>
<feature type="region of interest" description="Disordered" evidence="1">
    <location>
        <begin position="1"/>
        <end position="59"/>
    </location>
</feature>
<reference evidence="2 3" key="1">
    <citation type="journal article" date="2019" name="Int. J. Syst. Evol. Microbiol.">
        <title>The Global Catalogue of Microorganisms (GCM) 10K type strain sequencing project: providing services to taxonomists for standard genome sequencing and annotation.</title>
        <authorList>
            <consortium name="The Broad Institute Genomics Platform"/>
            <consortium name="The Broad Institute Genome Sequencing Center for Infectious Disease"/>
            <person name="Wu L."/>
            <person name="Ma J."/>
        </authorList>
    </citation>
    <scope>NUCLEOTIDE SEQUENCE [LARGE SCALE GENOMIC DNA]</scope>
    <source>
        <strain evidence="2 3">JCM 12696</strain>
    </source>
</reference>
<feature type="compositionally biased region" description="Low complexity" evidence="1">
    <location>
        <begin position="36"/>
        <end position="46"/>
    </location>
</feature>
<evidence type="ECO:0000313" key="2">
    <source>
        <dbReference type="EMBL" id="GAA1168015.1"/>
    </source>
</evidence>
<dbReference type="EMBL" id="BAAAKV010000020">
    <property type="protein sequence ID" value="GAA1168015.1"/>
    <property type="molecule type" value="Genomic_DNA"/>
</dbReference>